<feature type="compositionally biased region" description="Low complexity" evidence="13">
    <location>
        <begin position="299"/>
        <end position="310"/>
    </location>
</feature>
<evidence type="ECO:0000256" key="6">
    <source>
        <dbReference type="ARBA" id="ARBA00022490"/>
    </source>
</evidence>
<evidence type="ECO:0000256" key="4">
    <source>
        <dbReference type="ARBA" id="ARBA00008233"/>
    </source>
</evidence>
<evidence type="ECO:0000256" key="7">
    <source>
        <dbReference type="ARBA" id="ARBA00022787"/>
    </source>
</evidence>
<evidence type="ECO:0000256" key="2">
    <source>
        <dbReference type="ARBA" id="ARBA00004305"/>
    </source>
</evidence>
<dbReference type="GO" id="GO:0005759">
    <property type="term" value="C:mitochondrial matrix"/>
    <property type="evidence" value="ECO:0007669"/>
    <property type="project" value="UniProtKB-SubCell"/>
</dbReference>
<keyword evidence="10" id="KW-0496">Mitochondrion</keyword>
<evidence type="ECO:0000256" key="8">
    <source>
        <dbReference type="ARBA" id="ARBA00023054"/>
    </source>
</evidence>
<keyword evidence="6" id="KW-0963">Cytoplasm</keyword>
<accession>A0A7R8URJ1</accession>
<keyword evidence="8" id="KW-0175">Coiled coil</keyword>
<evidence type="ECO:0000256" key="9">
    <source>
        <dbReference type="ARBA" id="ARBA00023121"/>
    </source>
</evidence>
<comment type="subcellular location">
    <subcellularLocation>
        <location evidence="3">Cytoplasm</location>
    </subcellularLocation>
    <subcellularLocation>
        <location evidence="2">Mitochondrion matrix</location>
    </subcellularLocation>
    <subcellularLocation>
        <location evidence="1">Mitochondrion outer membrane</location>
    </subcellularLocation>
</comment>
<dbReference type="GO" id="GO:0035694">
    <property type="term" value="P:mitochondrial protein catabolic process"/>
    <property type="evidence" value="ECO:0007669"/>
    <property type="project" value="InterPro"/>
</dbReference>
<organism evidence="15 16">
    <name type="scientific">Hermetia illucens</name>
    <name type="common">Black soldier fly</name>
    <dbReference type="NCBI Taxonomy" id="343691"/>
    <lineage>
        <taxon>Eukaryota</taxon>
        <taxon>Metazoa</taxon>
        <taxon>Ecdysozoa</taxon>
        <taxon>Arthropoda</taxon>
        <taxon>Hexapoda</taxon>
        <taxon>Insecta</taxon>
        <taxon>Pterygota</taxon>
        <taxon>Neoptera</taxon>
        <taxon>Endopterygota</taxon>
        <taxon>Diptera</taxon>
        <taxon>Brachycera</taxon>
        <taxon>Stratiomyomorpha</taxon>
        <taxon>Stratiomyidae</taxon>
        <taxon>Hermetiinae</taxon>
        <taxon>Hermetia</taxon>
    </lineage>
</organism>
<dbReference type="Proteomes" id="UP000594454">
    <property type="component" value="Chromosome 3"/>
</dbReference>
<dbReference type="InterPro" id="IPR026169">
    <property type="entry name" value="MIEAP"/>
</dbReference>
<dbReference type="InParanoid" id="A0A7R8URJ1"/>
<evidence type="ECO:0000256" key="5">
    <source>
        <dbReference type="ARBA" id="ARBA00019863"/>
    </source>
</evidence>
<evidence type="ECO:0000313" key="16">
    <source>
        <dbReference type="Proteomes" id="UP000594454"/>
    </source>
</evidence>
<reference evidence="15 16" key="1">
    <citation type="submission" date="2020-11" db="EMBL/GenBank/DDBJ databases">
        <authorList>
            <person name="Wallbank WR R."/>
            <person name="Pardo Diaz C."/>
            <person name="Kozak K."/>
            <person name="Martin S."/>
            <person name="Jiggins C."/>
            <person name="Moest M."/>
            <person name="Warren A I."/>
            <person name="Generalovic N T."/>
            <person name="Byers J.R.P. K."/>
            <person name="Montejo-Kovacevich G."/>
            <person name="Yen C E."/>
        </authorList>
    </citation>
    <scope>NUCLEOTIDE SEQUENCE [LARGE SCALE GENOMIC DNA]</scope>
</reference>
<evidence type="ECO:0000259" key="14">
    <source>
        <dbReference type="Pfam" id="PF16026"/>
    </source>
</evidence>
<name>A0A7R8URJ1_HERIL</name>
<dbReference type="PANTHER" id="PTHR21771">
    <property type="entry name" value="MITOCHONDRIA-EATING PROTEIN-RELATED"/>
    <property type="match status" value="1"/>
</dbReference>
<keyword evidence="7" id="KW-1000">Mitochondrion outer membrane</keyword>
<dbReference type="OrthoDB" id="6047381at2759"/>
<evidence type="ECO:0000256" key="3">
    <source>
        <dbReference type="ARBA" id="ARBA00004496"/>
    </source>
</evidence>
<evidence type="ECO:0000256" key="12">
    <source>
        <dbReference type="ARBA" id="ARBA00032687"/>
    </source>
</evidence>
<feature type="domain" description="Mitochondria-eating protein C-terminal" evidence="14">
    <location>
        <begin position="326"/>
        <end position="520"/>
    </location>
</feature>
<dbReference type="EMBL" id="LR899011">
    <property type="protein sequence ID" value="CAD7085315.1"/>
    <property type="molecule type" value="Genomic_DNA"/>
</dbReference>
<dbReference type="OMA" id="PEKHERY"/>
<keyword evidence="9" id="KW-0446">Lipid-binding</keyword>
<comment type="similarity">
    <text evidence="4">Belongs to the MIEAP family.</text>
</comment>
<gene>
    <name evidence="15" type="ORF">HERILL_LOCUS8165</name>
</gene>
<proteinExistence type="inferred from homology"/>
<dbReference type="GO" id="GO:0008289">
    <property type="term" value="F:lipid binding"/>
    <property type="evidence" value="ECO:0007669"/>
    <property type="project" value="UniProtKB-KW"/>
</dbReference>
<dbReference type="Pfam" id="PF16026">
    <property type="entry name" value="MIEAP"/>
    <property type="match status" value="1"/>
</dbReference>
<feature type="region of interest" description="Disordered" evidence="13">
    <location>
        <begin position="299"/>
        <end position="319"/>
    </location>
</feature>
<evidence type="ECO:0000256" key="11">
    <source>
        <dbReference type="ARBA" id="ARBA00023136"/>
    </source>
</evidence>
<dbReference type="AlphaFoldDB" id="A0A7R8URJ1"/>
<dbReference type="GO" id="GO:0005741">
    <property type="term" value="C:mitochondrial outer membrane"/>
    <property type="evidence" value="ECO:0007669"/>
    <property type="project" value="UniProtKB-SubCell"/>
</dbReference>
<protein>
    <recommendedName>
        <fullName evidence="5">Mitochondria-eating protein</fullName>
    </recommendedName>
    <alternativeName>
        <fullName evidence="12">Spermatogenesis-associated protein 18</fullName>
    </alternativeName>
</protein>
<feature type="region of interest" description="Disordered" evidence="13">
    <location>
        <begin position="1"/>
        <end position="21"/>
    </location>
</feature>
<dbReference type="GO" id="GO:0035695">
    <property type="term" value="P:mitophagy by internal vacuole formation"/>
    <property type="evidence" value="ECO:0007669"/>
    <property type="project" value="TreeGrafter"/>
</dbReference>
<dbReference type="InterPro" id="IPR031981">
    <property type="entry name" value="MIEAP_C"/>
</dbReference>
<feature type="compositionally biased region" description="Basic and acidic residues" evidence="13">
    <location>
        <begin position="1"/>
        <end position="17"/>
    </location>
</feature>
<evidence type="ECO:0000256" key="1">
    <source>
        <dbReference type="ARBA" id="ARBA00004294"/>
    </source>
</evidence>
<dbReference type="PANTHER" id="PTHR21771:SF1">
    <property type="entry name" value="MITOCHONDRIA-EATING PROTEIN"/>
    <property type="match status" value="1"/>
</dbReference>
<keyword evidence="11" id="KW-0472">Membrane</keyword>
<evidence type="ECO:0000256" key="10">
    <source>
        <dbReference type="ARBA" id="ARBA00023128"/>
    </source>
</evidence>
<evidence type="ECO:0000313" key="15">
    <source>
        <dbReference type="EMBL" id="CAD7085315.1"/>
    </source>
</evidence>
<keyword evidence="16" id="KW-1185">Reference proteome</keyword>
<evidence type="ECO:0000256" key="13">
    <source>
        <dbReference type="SAM" id="MobiDB-lite"/>
    </source>
</evidence>
<sequence>MVDSRERIRAPSRDGREGFSSPRQVLRRLMLLCEGRQYREAAGIIGRLGPSLLKSVVSELPVDLLVEALPHSAYLLESLFSRLNTVNVNPRSLISADLIIWHLIRLFSSPHECGLRQRCTKLIQAIAQWQPELRNAIVERRKALDIAVQGLGIHGLAADHTGALISLHIALKNEIQIHIDTYKTALQKLDELSTITVNQDPAQSSHQRLLAITYDDIQQRLIDNKSLLTILDKPSMQQLRTLIDNLAERVQNDKTVLQNVGQIKRLDPLSNIEKRPAAGLLMNFSRGCDIVMKLMGPSTPSSPSSVSFSSDGYHSDSEAPVEDVSNEIARLYRDLYNRKRSDTLEALNALPQLKHVHNLKEKILFSIIVLSFRACHGLLERKLNEVQRVLGCSLESDRNSALTLNHAVRQHLNETADVFQLDDVEKQVANQVLSTLHEYPQLETCTPLLHFIGACVRLSWKMVNKNTLCHLDNDFSLGFLRPEKHERHPVSNWRSDVIRSFLWPALFQQNKCIFKAVVVT</sequence>